<feature type="domain" description="Major facilitator superfamily (MFS) profile" evidence="7">
    <location>
        <begin position="106"/>
        <end position="593"/>
    </location>
</feature>
<evidence type="ECO:0000256" key="2">
    <source>
        <dbReference type="ARBA" id="ARBA00022692"/>
    </source>
</evidence>
<feature type="transmembrane region" description="Helical" evidence="6">
    <location>
        <begin position="572"/>
        <end position="594"/>
    </location>
</feature>
<feature type="transmembrane region" description="Helical" evidence="6">
    <location>
        <begin position="106"/>
        <end position="131"/>
    </location>
</feature>
<feature type="transmembrane region" description="Helical" evidence="6">
    <location>
        <begin position="202"/>
        <end position="220"/>
    </location>
</feature>
<dbReference type="Gene3D" id="1.20.1720.10">
    <property type="entry name" value="Multidrug resistance protein D"/>
    <property type="match status" value="1"/>
</dbReference>
<keyword evidence="4 6" id="KW-0472">Membrane</keyword>
<dbReference type="PROSITE" id="PS50850">
    <property type="entry name" value="MFS"/>
    <property type="match status" value="1"/>
</dbReference>
<keyword evidence="2 6" id="KW-0812">Transmembrane</keyword>
<feature type="compositionally biased region" description="Low complexity" evidence="5">
    <location>
        <begin position="27"/>
        <end position="46"/>
    </location>
</feature>
<evidence type="ECO:0000256" key="3">
    <source>
        <dbReference type="ARBA" id="ARBA00022989"/>
    </source>
</evidence>
<dbReference type="PANTHER" id="PTHR23501:SF39">
    <property type="entry name" value="MULTIDRUG TRANSPORTER, PUTATIVE (AFU_ORTHOLOGUE AFUA_1G05010)-RELATED"/>
    <property type="match status" value="1"/>
</dbReference>
<evidence type="ECO:0000259" key="7">
    <source>
        <dbReference type="PROSITE" id="PS50850"/>
    </source>
</evidence>
<dbReference type="PANTHER" id="PTHR23501">
    <property type="entry name" value="MAJOR FACILITATOR SUPERFAMILY"/>
    <property type="match status" value="1"/>
</dbReference>
<evidence type="ECO:0000256" key="4">
    <source>
        <dbReference type="ARBA" id="ARBA00023136"/>
    </source>
</evidence>
<feature type="transmembrane region" description="Helical" evidence="6">
    <location>
        <begin position="309"/>
        <end position="338"/>
    </location>
</feature>
<protein>
    <submittedName>
        <fullName evidence="8">Major facilitator superfamily domain-containing protein</fullName>
    </submittedName>
</protein>
<feature type="transmembrane region" description="Helical" evidence="6">
    <location>
        <begin position="401"/>
        <end position="421"/>
    </location>
</feature>
<dbReference type="AlphaFoldDB" id="A0A2T3A4Z5"/>
<feature type="transmembrane region" description="Helical" evidence="6">
    <location>
        <begin position="350"/>
        <end position="370"/>
    </location>
</feature>
<dbReference type="Pfam" id="PF07690">
    <property type="entry name" value="MFS_1"/>
    <property type="match status" value="1"/>
</dbReference>
<dbReference type="GO" id="GO:0022857">
    <property type="term" value="F:transmembrane transporter activity"/>
    <property type="evidence" value="ECO:0007669"/>
    <property type="project" value="InterPro"/>
</dbReference>
<dbReference type="OrthoDB" id="6770063at2759"/>
<name>A0A2T3A4Z5_9PEZI</name>
<accession>A0A2T3A4Z5</accession>
<evidence type="ECO:0000256" key="5">
    <source>
        <dbReference type="SAM" id="MobiDB-lite"/>
    </source>
</evidence>
<feature type="transmembrane region" description="Helical" evidence="6">
    <location>
        <begin position="532"/>
        <end position="552"/>
    </location>
</feature>
<feature type="transmembrane region" description="Helical" evidence="6">
    <location>
        <begin position="170"/>
        <end position="190"/>
    </location>
</feature>
<dbReference type="InParanoid" id="A0A2T3A4Z5"/>
<evidence type="ECO:0000313" key="8">
    <source>
        <dbReference type="EMBL" id="PSR82923.1"/>
    </source>
</evidence>
<dbReference type="EMBL" id="KZ678467">
    <property type="protein sequence ID" value="PSR82923.1"/>
    <property type="molecule type" value="Genomic_DNA"/>
</dbReference>
<feature type="transmembrane region" description="Helical" evidence="6">
    <location>
        <begin position="494"/>
        <end position="511"/>
    </location>
</feature>
<organism evidence="8 9">
    <name type="scientific">Coniella lustricola</name>
    <dbReference type="NCBI Taxonomy" id="2025994"/>
    <lineage>
        <taxon>Eukaryota</taxon>
        <taxon>Fungi</taxon>
        <taxon>Dikarya</taxon>
        <taxon>Ascomycota</taxon>
        <taxon>Pezizomycotina</taxon>
        <taxon>Sordariomycetes</taxon>
        <taxon>Sordariomycetidae</taxon>
        <taxon>Diaporthales</taxon>
        <taxon>Schizoparmaceae</taxon>
        <taxon>Coniella</taxon>
    </lineage>
</organism>
<feature type="region of interest" description="Disordered" evidence="5">
    <location>
        <begin position="623"/>
        <end position="654"/>
    </location>
</feature>
<dbReference type="Gene3D" id="1.20.1250.20">
    <property type="entry name" value="MFS general substrate transporter like domains"/>
    <property type="match status" value="1"/>
</dbReference>
<dbReference type="InterPro" id="IPR036259">
    <property type="entry name" value="MFS_trans_sf"/>
</dbReference>
<feature type="region of interest" description="Disordered" evidence="5">
    <location>
        <begin position="13"/>
        <end position="58"/>
    </location>
</feature>
<sequence length="654" mass="71517">MFLAYRFARRKYKEHQAAKASEQHQYQPQLDQDGAAQQQQQQQQGEAQHEGASTSGQKAAAIDYSVQQRVSEPATTETTFKESKVTVLTPEEKVDKKRRMVYRLKVVFGLSMPFMLQALDTTIVAAALPTIAAEFNSVSQQNWVISSFNLTAAAFLPFWAQAADIFGRHFAIQATIILMLIGSAICTGAPTSAFPALLVGRALQGVGCAGVNICVRTILADKVSLADYSLNWSLFAIISAVGYTIGPIVGGYLTVSSWRWCFAINLPVAVVAIVAVVFILRSELLGPQPLPELQEFEGRNERGDRRARLLVRLGTIDFVGQLLFLFGLGLFILALTWAGTGSAGTYRWGSAQVLAPLIVGALLTVVWFAYEYSMTPGRAMARVFPRQRPMMPWVLFQKKDISILFVVNFCNGMCLYAVMYFMDYYFQYVRGQSASDAGTSLLYFLPGLAAGAYGSMFMLNRVPRQTIYPLLLGSLSAAAAITVLAIAIEKNNINLVYGMMALAGFGVGSRMSPSTTHGLAHFPGSTAQITCVFAFAQPFGGAVGMTLMSAVWNNKLGHYDDFAKSAITYSYYAIIPFMWLCVIACLFLGNVWILKSGGHEIVTGVYFWGAIRGSNVKETRIRGGDHDWATKQPEGEQVAGASEHKKRGNAGEQV</sequence>
<feature type="transmembrane region" description="Helical" evidence="6">
    <location>
        <begin position="260"/>
        <end position="280"/>
    </location>
</feature>
<feature type="transmembrane region" description="Helical" evidence="6">
    <location>
        <begin position="143"/>
        <end position="163"/>
    </location>
</feature>
<dbReference type="InterPro" id="IPR020846">
    <property type="entry name" value="MFS_dom"/>
</dbReference>
<comment type="subcellular location">
    <subcellularLocation>
        <location evidence="1">Membrane</location>
        <topology evidence="1">Multi-pass membrane protein</topology>
    </subcellularLocation>
</comment>
<dbReference type="GO" id="GO:0005886">
    <property type="term" value="C:plasma membrane"/>
    <property type="evidence" value="ECO:0007669"/>
    <property type="project" value="TreeGrafter"/>
</dbReference>
<dbReference type="Proteomes" id="UP000241462">
    <property type="component" value="Unassembled WGS sequence"/>
</dbReference>
<proteinExistence type="predicted"/>
<reference evidence="8 9" key="1">
    <citation type="journal article" date="2018" name="Mycol. Prog.">
        <title>Coniella lustricola, a new species from submerged detritus.</title>
        <authorList>
            <person name="Raudabaugh D.B."/>
            <person name="Iturriaga T."/>
            <person name="Carver A."/>
            <person name="Mondo S."/>
            <person name="Pangilinan J."/>
            <person name="Lipzen A."/>
            <person name="He G."/>
            <person name="Amirebrahimi M."/>
            <person name="Grigoriev I.V."/>
            <person name="Miller A.N."/>
        </authorList>
    </citation>
    <scope>NUCLEOTIDE SEQUENCE [LARGE SCALE GENOMIC DNA]</scope>
    <source>
        <strain evidence="8 9">B22-T-1</strain>
    </source>
</reference>
<dbReference type="InterPro" id="IPR011701">
    <property type="entry name" value="MFS"/>
</dbReference>
<feature type="transmembrane region" description="Helical" evidence="6">
    <location>
        <begin position="232"/>
        <end position="254"/>
    </location>
</feature>
<evidence type="ECO:0000313" key="9">
    <source>
        <dbReference type="Proteomes" id="UP000241462"/>
    </source>
</evidence>
<feature type="transmembrane region" description="Helical" evidence="6">
    <location>
        <begin position="466"/>
        <end position="488"/>
    </location>
</feature>
<gene>
    <name evidence="8" type="ORF">BD289DRAFT_436559</name>
</gene>
<evidence type="ECO:0000256" key="6">
    <source>
        <dbReference type="SAM" id="Phobius"/>
    </source>
</evidence>
<feature type="transmembrane region" description="Helical" evidence="6">
    <location>
        <begin position="441"/>
        <end position="459"/>
    </location>
</feature>
<evidence type="ECO:0000256" key="1">
    <source>
        <dbReference type="ARBA" id="ARBA00004141"/>
    </source>
</evidence>
<dbReference type="SUPFAM" id="SSF103473">
    <property type="entry name" value="MFS general substrate transporter"/>
    <property type="match status" value="1"/>
</dbReference>
<keyword evidence="3 6" id="KW-1133">Transmembrane helix</keyword>
<keyword evidence="9" id="KW-1185">Reference proteome</keyword>